<organism evidence="8 9">
    <name type="scientific">Methylomonas paludis</name>
    <dbReference type="NCBI Taxonomy" id="1173101"/>
    <lineage>
        <taxon>Bacteria</taxon>
        <taxon>Pseudomonadati</taxon>
        <taxon>Pseudomonadota</taxon>
        <taxon>Gammaproteobacteria</taxon>
        <taxon>Methylococcales</taxon>
        <taxon>Methylococcaceae</taxon>
        <taxon>Methylomonas</taxon>
    </lineage>
</organism>
<dbReference type="PANTHER" id="PTHR30250:SF10">
    <property type="entry name" value="LIPOPOLYSACCHARIDE BIOSYNTHESIS PROTEIN WZXC"/>
    <property type="match status" value="1"/>
</dbReference>
<keyword evidence="3" id="KW-1003">Cell membrane</keyword>
<evidence type="ECO:0000256" key="5">
    <source>
        <dbReference type="ARBA" id="ARBA00022989"/>
    </source>
</evidence>
<evidence type="ECO:0000256" key="3">
    <source>
        <dbReference type="ARBA" id="ARBA00022475"/>
    </source>
</evidence>
<comment type="subcellular location">
    <subcellularLocation>
        <location evidence="1">Cell membrane</location>
        <topology evidence="1">Multi-pass membrane protein</topology>
    </subcellularLocation>
</comment>
<proteinExistence type="inferred from homology"/>
<dbReference type="Proteomes" id="UP000676649">
    <property type="component" value="Chromosome"/>
</dbReference>
<keyword evidence="6 7" id="KW-0472">Membrane</keyword>
<dbReference type="AlphaFoldDB" id="A0A975MN38"/>
<dbReference type="Pfam" id="PF13440">
    <property type="entry name" value="Polysacc_synt_3"/>
    <property type="match status" value="1"/>
</dbReference>
<evidence type="ECO:0000256" key="6">
    <source>
        <dbReference type="ARBA" id="ARBA00023136"/>
    </source>
</evidence>
<evidence type="ECO:0000313" key="9">
    <source>
        <dbReference type="Proteomes" id="UP000676649"/>
    </source>
</evidence>
<feature type="transmembrane region" description="Helical" evidence="7">
    <location>
        <begin position="422"/>
        <end position="440"/>
    </location>
</feature>
<feature type="transmembrane region" description="Helical" evidence="7">
    <location>
        <begin position="488"/>
        <end position="507"/>
    </location>
</feature>
<dbReference type="CDD" id="cd13127">
    <property type="entry name" value="MATE_tuaB_like"/>
    <property type="match status" value="1"/>
</dbReference>
<evidence type="ECO:0000256" key="7">
    <source>
        <dbReference type="SAM" id="Phobius"/>
    </source>
</evidence>
<keyword evidence="4 7" id="KW-0812">Transmembrane</keyword>
<keyword evidence="5 7" id="KW-1133">Transmembrane helix</keyword>
<sequence>MLIISNIKWTLVAQAARIISQLANIFILARILAPSDYGTMAMASVVTNLALLLRDQGTSAALIQKENLTDQIITTVFWFNISTGLAIALAIMVLSPAISIYFNQPELIAVLCSLAIVFPLGSSASSHQALLERNSQFKELAIIEIISSLIAMILSIIAACYGFGVYSLVIQAVMMSLLSAIQIWKTSAWRPSGRPSMKALKSILPFTSYMAGSQIISYFVRNSDSAIIGKILGASSLGIYSMAFKVMLLPVQNITWAVSRSLYPIMSRQQDSLKEMGTLYLQTVAFISFLSAPLMAGIFALREPFVNFAFGNKWAEAADVLMWLAPVGYLQSISSTAGVVFMAQGKIRFYMWLTFISGLICVIAFIVGSKWGMGWIVTDYLYLHEHLKQAELGTGRERITEFLVFASDQFRLAVNSGNIKDVAAYYLLATIITILPSLVISTKLVGYSIFSLFSAIWRSVFVSLIVCLVIRYCYFEFKGYYGNPLSEFIILIISGVLLYILLSFVLIRPQIMFVLNKLKTR</sequence>
<accession>A0A975MN38</accession>
<evidence type="ECO:0000256" key="2">
    <source>
        <dbReference type="ARBA" id="ARBA00007430"/>
    </source>
</evidence>
<feature type="transmembrane region" description="Helical" evidence="7">
    <location>
        <begin position="75"/>
        <end position="101"/>
    </location>
</feature>
<feature type="transmembrane region" description="Helical" evidence="7">
    <location>
        <begin position="349"/>
        <end position="368"/>
    </location>
</feature>
<dbReference type="EMBL" id="CP073754">
    <property type="protein sequence ID" value="QWF70825.1"/>
    <property type="molecule type" value="Genomic_DNA"/>
</dbReference>
<dbReference type="RefSeq" id="WP_215582273.1">
    <property type="nucleotide sequence ID" value="NZ_CP073754.1"/>
</dbReference>
<protein>
    <submittedName>
        <fullName evidence="8">Lipopolysaccharide biosynthesis protein</fullName>
    </submittedName>
</protein>
<comment type="similarity">
    <text evidence="2">Belongs to the polysaccharide synthase family.</text>
</comment>
<reference evidence="8" key="1">
    <citation type="submission" date="2021-04" db="EMBL/GenBank/DDBJ databases">
        <title>Draft genome sequence data of methanotrophic Methylovulum sp. strain S1L and Methylomonas sp. strain S2AM isolated from boreal lake water columns.</title>
        <authorList>
            <person name="Rissanen A.J."/>
            <person name="Mangayil R."/>
            <person name="Svenning M.M."/>
            <person name="Khanongnuch R."/>
        </authorList>
    </citation>
    <scope>NUCLEOTIDE SEQUENCE</scope>
    <source>
        <strain evidence="8">S2AM</strain>
    </source>
</reference>
<evidence type="ECO:0000256" key="1">
    <source>
        <dbReference type="ARBA" id="ARBA00004651"/>
    </source>
</evidence>
<feature type="transmembrane region" description="Helical" evidence="7">
    <location>
        <begin position="452"/>
        <end position="472"/>
    </location>
</feature>
<feature type="transmembrane region" description="Helical" evidence="7">
    <location>
        <begin position="321"/>
        <end position="342"/>
    </location>
</feature>
<dbReference type="InterPro" id="IPR050833">
    <property type="entry name" value="Poly_Biosynth_Transport"/>
</dbReference>
<dbReference type="PANTHER" id="PTHR30250">
    <property type="entry name" value="PST FAMILY PREDICTED COLANIC ACID TRANSPORTER"/>
    <property type="match status" value="1"/>
</dbReference>
<dbReference type="GO" id="GO:0005886">
    <property type="term" value="C:plasma membrane"/>
    <property type="evidence" value="ECO:0007669"/>
    <property type="project" value="UniProtKB-SubCell"/>
</dbReference>
<dbReference type="KEGG" id="mpad:KEF85_16155"/>
<name>A0A975MN38_9GAMM</name>
<gene>
    <name evidence="8" type="ORF">KEF85_16155</name>
</gene>
<feature type="transmembrane region" description="Helical" evidence="7">
    <location>
        <begin position="107"/>
        <end position="125"/>
    </location>
</feature>
<keyword evidence="9" id="KW-1185">Reference proteome</keyword>
<evidence type="ECO:0000313" key="8">
    <source>
        <dbReference type="EMBL" id="QWF70825.1"/>
    </source>
</evidence>
<evidence type="ECO:0000256" key="4">
    <source>
        <dbReference type="ARBA" id="ARBA00022692"/>
    </source>
</evidence>
<feature type="transmembrane region" description="Helical" evidence="7">
    <location>
        <begin position="279"/>
        <end position="301"/>
    </location>
</feature>